<feature type="compositionally biased region" description="Pro residues" evidence="2">
    <location>
        <begin position="542"/>
        <end position="568"/>
    </location>
</feature>
<dbReference type="InterPro" id="IPR027417">
    <property type="entry name" value="P-loop_NTPase"/>
</dbReference>
<sequence>MRFTQVEATAFGPLRNALLTLTPGLNVIHGPNEAGKSSWFAACYAALCGRRRQRGRGTADQADFKRRHHPWTGRAWSVTADIVLDSGTRLRITQDLACGSGSVTDLATGRPFDPRQTRRDLLTEGTLDAARLLGLSRDTVRSTIFVGQADVLRVATSADQLQEAIQRAATSESVDTTTEGALMWLAEQRQLRVGHPTRGQRPLRAATEALERAREAAVAARDRHQSTQQISAQYHHARMAATAMDTEAARLRHAQRWVAIDTLRHRVDQVTKLTAQLAADASPGQRPADEATVREVTAALAAFHDRGPLPEPPTGPDAAAITAELAQLPTPVAGDSEPRPEIVAARERLLAARTALVTHRDAAPPNPPDVRVPCPAERLRELASTLDQPGPATDSGLEAHIAELTEQQRAAERAYETARETHQRAERLRREAQQRYAKETAQYDTGLRQFQADTAAYLAAREAADAAAADRARARRAARRTGLAIAGAGGLLLGVGLLLVVLGLVGPGIAALVVGGIGAIAGIWRMRPDSRQPTEADAPAPSTQPSPPPAPTPPTVTDPGPPPTPPAPDTRLAELTARQAQQQAAAATYGAQQEQARAELADLGLDLDSGALRHLARQIDDATDAQQRREAHAQQLAARQAEQDAAVQELAKLLDVTVSDPGGALERFDTYAQACQERAAIERAAARRPDLQRALAARTEQERGHERRLAEWRQVGQRIQDLAAQITGEAGEESYRRLAEWLDAQEELRAQATNHASVTGRLSQLLDGETLADLEEQLVTVTADAGERPATIPADLDRELAEVSRRREVTHAQVAKLAGQLSAPDTTPRLAEAIEAEAAAESALADVEVLDGYFRLAQEQLELAKERAHATIAPVLSATIRPWLPRITGHRYVDLDIDVADLSVRATDRDGAVRDAALLSHGTTEQIFLLLRLGLAQHLADRAETAPFVLDDVTVQSDATRTLAVLKLLREVSADRQVILFTQEQEVVDWANDLNGDASQVVAVPTGV</sequence>
<evidence type="ECO:0000259" key="4">
    <source>
        <dbReference type="Pfam" id="PF13514"/>
    </source>
</evidence>
<feature type="coiled-coil region" evidence="1">
    <location>
        <begin position="401"/>
        <end position="442"/>
    </location>
</feature>
<name>A0ABP6B0P1_9ACTN</name>
<dbReference type="Gene3D" id="3.40.50.300">
    <property type="entry name" value="P-loop containing nucleotide triphosphate hydrolases"/>
    <property type="match status" value="2"/>
</dbReference>
<dbReference type="SUPFAM" id="SSF52540">
    <property type="entry name" value="P-loop containing nucleoside triphosphate hydrolases"/>
    <property type="match status" value="1"/>
</dbReference>
<proteinExistence type="predicted"/>
<feature type="transmembrane region" description="Helical" evidence="3">
    <location>
        <begin position="481"/>
        <end position="502"/>
    </location>
</feature>
<protein>
    <recommendedName>
        <fullName evidence="4">YhaN AAA domain-containing protein</fullName>
    </recommendedName>
</protein>
<dbReference type="PANTHER" id="PTHR41259:SF1">
    <property type="entry name" value="DOUBLE-STRAND BREAK REPAIR RAD50 ATPASE, PUTATIVE-RELATED"/>
    <property type="match status" value="1"/>
</dbReference>
<reference evidence="6" key="1">
    <citation type="journal article" date="2019" name="Int. J. Syst. Evol. Microbiol.">
        <title>The Global Catalogue of Microorganisms (GCM) 10K type strain sequencing project: providing services to taxonomists for standard genome sequencing and annotation.</title>
        <authorList>
            <consortium name="The Broad Institute Genomics Platform"/>
            <consortium name="The Broad Institute Genome Sequencing Center for Infectious Disease"/>
            <person name="Wu L."/>
            <person name="Ma J."/>
        </authorList>
    </citation>
    <scope>NUCLEOTIDE SEQUENCE [LARGE SCALE GENOMIC DNA]</scope>
    <source>
        <strain evidence="6">JCM 3367</strain>
    </source>
</reference>
<keyword evidence="3" id="KW-0812">Transmembrane</keyword>
<keyword evidence="3" id="KW-1133">Transmembrane helix</keyword>
<keyword evidence="3" id="KW-0472">Membrane</keyword>
<evidence type="ECO:0000256" key="1">
    <source>
        <dbReference type="SAM" id="Coils"/>
    </source>
</evidence>
<organism evidence="5 6">
    <name type="scientific">Pilimelia columellifera subsp. columellifera</name>
    <dbReference type="NCBI Taxonomy" id="706583"/>
    <lineage>
        <taxon>Bacteria</taxon>
        <taxon>Bacillati</taxon>
        <taxon>Actinomycetota</taxon>
        <taxon>Actinomycetes</taxon>
        <taxon>Micromonosporales</taxon>
        <taxon>Micromonosporaceae</taxon>
        <taxon>Pilimelia</taxon>
    </lineage>
</organism>
<gene>
    <name evidence="5" type="ORF">GCM10010201_33230</name>
</gene>
<dbReference type="InterPro" id="IPR038734">
    <property type="entry name" value="YhaN_AAA"/>
</dbReference>
<evidence type="ECO:0000256" key="3">
    <source>
        <dbReference type="SAM" id="Phobius"/>
    </source>
</evidence>
<dbReference type="Pfam" id="PF13514">
    <property type="entry name" value="AAA_27"/>
    <property type="match status" value="1"/>
</dbReference>
<dbReference type="RefSeq" id="WP_344174162.1">
    <property type="nucleotide sequence ID" value="NZ_BAAARY010000023.1"/>
</dbReference>
<feature type="transmembrane region" description="Helical" evidence="3">
    <location>
        <begin position="508"/>
        <end position="524"/>
    </location>
</feature>
<evidence type="ECO:0000256" key="2">
    <source>
        <dbReference type="SAM" id="MobiDB-lite"/>
    </source>
</evidence>
<evidence type="ECO:0000313" key="5">
    <source>
        <dbReference type="EMBL" id="GAA2531026.1"/>
    </source>
</evidence>
<keyword evidence="1" id="KW-0175">Coiled coil</keyword>
<keyword evidence="6" id="KW-1185">Reference proteome</keyword>
<dbReference type="EMBL" id="BAAARY010000023">
    <property type="protein sequence ID" value="GAA2531026.1"/>
    <property type="molecule type" value="Genomic_DNA"/>
</dbReference>
<feature type="domain" description="YhaN AAA" evidence="4">
    <location>
        <begin position="1"/>
        <end position="49"/>
    </location>
</feature>
<evidence type="ECO:0000313" key="6">
    <source>
        <dbReference type="Proteomes" id="UP001499978"/>
    </source>
</evidence>
<comment type="caution">
    <text evidence="5">The sequence shown here is derived from an EMBL/GenBank/DDBJ whole genome shotgun (WGS) entry which is preliminary data.</text>
</comment>
<dbReference type="PANTHER" id="PTHR41259">
    <property type="entry name" value="DOUBLE-STRAND BREAK REPAIR RAD50 ATPASE, PUTATIVE-RELATED"/>
    <property type="match status" value="1"/>
</dbReference>
<dbReference type="Proteomes" id="UP001499978">
    <property type="component" value="Unassembled WGS sequence"/>
</dbReference>
<accession>A0ABP6B0P1</accession>
<feature type="region of interest" description="Disordered" evidence="2">
    <location>
        <begin position="529"/>
        <end position="570"/>
    </location>
</feature>